<proteinExistence type="predicted"/>
<keyword evidence="2" id="KW-0574">Periplasm</keyword>
<feature type="signal peptide" evidence="3">
    <location>
        <begin position="1"/>
        <end position="30"/>
    </location>
</feature>
<comment type="caution">
    <text evidence="4">The sequence shown here is derived from an EMBL/GenBank/DDBJ whole genome shotgun (WGS) entry which is preliminary data.</text>
</comment>
<dbReference type="Gene3D" id="3.40.190.10">
    <property type="entry name" value="Periplasmic binding protein-like II"/>
    <property type="match status" value="2"/>
</dbReference>
<evidence type="ECO:0000256" key="2">
    <source>
        <dbReference type="ARBA" id="ARBA00022764"/>
    </source>
</evidence>
<feature type="chain" id="PRO_5022874987" evidence="3">
    <location>
        <begin position="31"/>
        <end position="355"/>
    </location>
</feature>
<name>A0A560J3R9_9BRAD</name>
<dbReference type="AlphaFoldDB" id="A0A560J3R9"/>
<dbReference type="STRING" id="1399419.A5906_08335"/>
<dbReference type="InterPro" id="IPR006059">
    <property type="entry name" value="SBP"/>
</dbReference>
<dbReference type="SUPFAM" id="SSF53850">
    <property type="entry name" value="Periplasmic binding protein-like II"/>
    <property type="match status" value="1"/>
</dbReference>
<accession>A0A560J3R9</accession>
<organism evidence="4 5">
    <name type="scientific">Bradyrhizobium sacchari</name>
    <dbReference type="NCBI Taxonomy" id="1399419"/>
    <lineage>
        <taxon>Bacteria</taxon>
        <taxon>Pseudomonadati</taxon>
        <taxon>Pseudomonadota</taxon>
        <taxon>Alphaproteobacteria</taxon>
        <taxon>Hyphomicrobiales</taxon>
        <taxon>Nitrobacteraceae</taxon>
        <taxon>Bradyrhizobium</taxon>
    </lineage>
</organism>
<dbReference type="Pfam" id="PF13416">
    <property type="entry name" value="SBP_bac_8"/>
    <property type="match status" value="1"/>
</dbReference>
<reference evidence="4 5" key="1">
    <citation type="submission" date="2019-06" db="EMBL/GenBank/DDBJ databases">
        <title>Genomic Encyclopedia of Type Strains, Phase IV (KMG-V): Genome sequencing to study the core and pangenomes of soil and plant-associated prokaryotes.</title>
        <authorList>
            <person name="Whitman W."/>
        </authorList>
    </citation>
    <scope>NUCLEOTIDE SEQUENCE [LARGE SCALE GENOMIC DNA]</scope>
    <source>
        <strain evidence="4 5">BR 10556</strain>
    </source>
</reference>
<dbReference type="EMBL" id="VITW01000021">
    <property type="protein sequence ID" value="TWB65893.1"/>
    <property type="molecule type" value="Genomic_DNA"/>
</dbReference>
<keyword evidence="1 3" id="KW-0732">Signal</keyword>
<dbReference type="PANTHER" id="PTHR30222">
    <property type="entry name" value="SPERMIDINE/PUTRESCINE-BINDING PERIPLASMIC PROTEIN"/>
    <property type="match status" value="1"/>
</dbReference>
<evidence type="ECO:0000256" key="3">
    <source>
        <dbReference type="SAM" id="SignalP"/>
    </source>
</evidence>
<gene>
    <name evidence="4" type="ORF">FBZ95_1216</name>
</gene>
<dbReference type="Proteomes" id="UP000315914">
    <property type="component" value="Unassembled WGS sequence"/>
</dbReference>
<dbReference type="RefSeq" id="WP_080138909.1">
    <property type="nucleotide sequence ID" value="NZ_LWIG01000039.1"/>
</dbReference>
<evidence type="ECO:0000313" key="4">
    <source>
        <dbReference type="EMBL" id="TWB65893.1"/>
    </source>
</evidence>
<protein>
    <submittedName>
        <fullName evidence="4">Putative spermidine/putrescine transport system substrate-binding protein</fullName>
    </submittedName>
</protein>
<dbReference type="OrthoDB" id="9815444at2"/>
<sequence length="355" mass="38676">MSKTPLTNVAALAAIGLAAAGLAPAEPAFASDQLTITSFGGAYQAAERKALFEPYAMQAGVKITEDGYNGEFAKISAMVESKSVTWDVVDADANATIRLCADGVLETIDWKKLGLDRTRFTDGNKYDCGVPNTIYATVLAYDKDKLPNGPKTIADLFDVQKFPGKRGLLRSPFGNLEWALIADGVQFKDVYKVLNTSEGVDRAFKKLDTIKKDILWWQTNAQPPQLLADGQVIMTSAGNGRIYDANKNSGKHFEIVWDAQELGMNVWTIPNGGPRRDAAYKFIAFAGSPQAQANQTNYSSYGPANKDAIVHVDPAILPHLPTTPDHMANALQVDPAFWADKGDDLRQRFTAWLAK</sequence>
<dbReference type="CDD" id="cd13589">
    <property type="entry name" value="PBP2_polyamine_RpCGA009"/>
    <property type="match status" value="1"/>
</dbReference>
<evidence type="ECO:0000256" key="1">
    <source>
        <dbReference type="ARBA" id="ARBA00022729"/>
    </source>
</evidence>
<dbReference type="PANTHER" id="PTHR30222:SF2">
    <property type="entry name" value="ABC TRANSPORTER SUBSTRATE-BINDING PROTEIN"/>
    <property type="match status" value="1"/>
</dbReference>
<keyword evidence="5" id="KW-1185">Reference proteome</keyword>
<evidence type="ECO:0000313" key="5">
    <source>
        <dbReference type="Proteomes" id="UP000315914"/>
    </source>
</evidence>